<dbReference type="InterPro" id="IPR036291">
    <property type="entry name" value="NAD(P)-bd_dom_sf"/>
</dbReference>
<evidence type="ECO:0000256" key="1">
    <source>
        <dbReference type="ARBA" id="ARBA00023002"/>
    </source>
</evidence>
<evidence type="ECO:0000313" key="5">
    <source>
        <dbReference type="Proteomes" id="UP000191285"/>
    </source>
</evidence>
<dbReference type="Proteomes" id="UP000191285">
    <property type="component" value="Unassembled WGS sequence"/>
</dbReference>
<evidence type="ECO:0000259" key="3">
    <source>
        <dbReference type="Pfam" id="PF01370"/>
    </source>
</evidence>
<reference evidence="5" key="1">
    <citation type="journal article" date="2017" name="Nat. Microbiol.">
        <title>Global analysis of biosynthetic gene clusters reveals vast potential of secondary metabolite production in Penicillium species.</title>
        <authorList>
            <person name="Nielsen J.C."/>
            <person name="Grijseels S."/>
            <person name="Prigent S."/>
            <person name="Ji B."/>
            <person name="Dainat J."/>
            <person name="Nielsen K.F."/>
            <person name="Frisvad J.C."/>
            <person name="Workman M."/>
            <person name="Nielsen J."/>
        </authorList>
    </citation>
    <scope>NUCLEOTIDE SEQUENCE [LARGE SCALE GENOMIC DNA]</scope>
    <source>
        <strain evidence="5">IBT 24891</strain>
    </source>
</reference>
<sequence>MSEVEYTIPRGSKILVTGANGFIGSNIVDQLLSLGFFVRGTVRETKSWLNDLFDKKYGKGRFETCIVSDITSQVQWKRASDGVTGIIHAAADLSMNPDPSVVIPNAIKATLNILEAASQQSTVKGFVLTSSSTAAYMPSPDKEGIVITTGTLHEDPTLHIFSSDTILDTWNDSSISAAWDENIPAHAKGYIVYGASKTEAERAAFKWIEENDRPFIFNTVLPGITFGKILAPEIRGSTQSLINNILKGDSSVLDFLPPQWYVNAADAARLHVAALLSPDIKFERIFAFAAPHNWKEVIEILRKLRPDNSLIPPAPENPRRDLSDVIPSRRAEEILQRFFNRSGWVGLEESISEGISGVE</sequence>
<dbReference type="PANTHER" id="PTHR10366:SF562">
    <property type="entry name" value="ALDEHYDE REDUCTASE II (AFU_ORTHOLOGUE AFUA_1G11360)"/>
    <property type="match status" value="1"/>
</dbReference>
<dbReference type="OrthoDB" id="2735536at2759"/>
<keyword evidence="5" id="KW-1185">Reference proteome</keyword>
<dbReference type="InterPro" id="IPR001509">
    <property type="entry name" value="Epimerase_deHydtase"/>
</dbReference>
<dbReference type="GO" id="GO:0016616">
    <property type="term" value="F:oxidoreductase activity, acting on the CH-OH group of donors, NAD or NADP as acceptor"/>
    <property type="evidence" value="ECO:0007669"/>
    <property type="project" value="TreeGrafter"/>
</dbReference>
<evidence type="ECO:0000313" key="4">
    <source>
        <dbReference type="EMBL" id="OQE18595.1"/>
    </source>
</evidence>
<comment type="similarity">
    <text evidence="2">Belongs to the NAD(P)-dependent epimerase/dehydratase family. Dihydroflavonol-4-reductase subfamily.</text>
</comment>
<protein>
    <recommendedName>
        <fullName evidence="3">NAD-dependent epimerase/dehydratase domain-containing protein</fullName>
    </recommendedName>
</protein>
<dbReference type="STRING" id="303698.A0A1V6SX49"/>
<keyword evidence="1" id="KW-0560">Oxidoreductase</keyword>
<dbReference type="PANTHER" id="PTHR10366">
    <property type="entry name" value="NAD DEPENDENT EPIMERASE/DEHYDRATASE"/>
    <property type="match status" value="1"/>
</dbReference>
<dbReference type="InterPro" id="IPR050425">
    <property type="entry name" value="NAD(P)_dehydrat-like"/>
</dbReference>
<evidence type="ECO:0000256" key="2">
    <source>
        <dbReference type="ARBA" id="ARBA00023445"/>
    </source>
</evidence>
<organism evidence="4 5">
    <name type="scientific">Penicillium steckii</name>
    <dbReference type="NCBI Taxonomy" id="303698"/>
    <lineage>
        <taxon>Eukaryota</taxon>
        <taxon>Fungi</taxon>
        <taxon>Dikarya</taxon>
        <taxon>Ascomycota</taxon>
        <taxon>Pezizomycotina</taxon>
        <taxon>Eurotiomycetes</taxon>
        <taxon>Eurotiomycetidae</taxon>
        <taxon>Eurotiales</taxon>
        <taxon>Aspergillaceae</taxon>
        <taxon>Penicillium</taxon>
    </lineage>
</organism>
<name>A0A1V6SX49_9EURO</name>
<accession>A0A1V6SX49</accession>
<dbReference type="AlphaFoldDB" id="A0A1V6SX49"/>
<comment type="caution">
    <text evidence="4">The sequence shown here is derived from an EMBL/GenBank/DDBJ whole genome shotgun (WGS) entry which is preliminary data.</text>
</comment>
<dbReference type="Pfam" id="PF01370">
    <property type="entry name" value="Epimerase"/>
    <property type="match status" value="1"/>
</dbReference>
<dbReference type="SUPFAM" id="SSF51735">
    <property type="entry name" value="NAD(P)-binding Rossmann-fold domains"/>
    <property type="match status" value="1"/>
</dbReference>
<proteinExistence type="inferred from homology"/>
<dbReference type="Gene3D" id="3.40.50.720">
    <property type="entry name" value="NAD(P)-binding Rossmann-like Domain"/>
    <property type="match status" value="1"/>
</dbReference>
<dbReference type="EMBL" id="MLKD01000017">
    <property type="protein sequence ID" value="OQE18595.1"/>
    <property type="molecule type" value="Genomic_DNA"/>
</dbReference>
<gene>
    <name evidence="4" type="ORF">PENSTE_c017G02269</name>
</gene>
<feature type="domain" description="NAD-dependent epimerase/dehydratase" evidence="3">
    <location>
        <begin position="14"/>
        <end position="137"/>
    </location>
</feature>